<feature type="compositionally biased region" description="Low complexity" evidence="1">
    <location>
        <begin position="27"/>
        <end position="55"/>
    </location>
</feature>
<dbReference type="Proteomes" id="UP000217528">
    <property type="component" value="Unassembled WGS sequence"/>
</dbReference>
<proteinExistence type="predicted"/>
<keyword evidence="2" id="KW-1133">Transmembrane helix</keyword>
<feature type="region of interest" description="Disordered" evidence="1">
    <location>
        <begin position="27"/>
        <end position="123"/>
    </location>
</feature>
<organism evidence="3 4">
    <name type="scientific">Methanosphaera cuniculi</name>
    <dbReference type="NCBI Taxonomy" id="1077256"/>
    <lineage>
        <taxon>Archaea</taxon>
        <taxon>Methanobacteriati</taxon>
        <taxon>Methanobacteriota</taxon>
        <taxon>Methanomada group</taxon>
        <taxon>Methanobacteria</taxon>
        <taxon>Methanobacteriales</taxon>
        <taxon>Methanobacteriaceae</taxon>
        <taxon>Methanosphaera</taxon>
    </lineage>
</organism>
<feature type="compositionally biased region" description="Basic and acidic residues" evidence="1">
    <location>
        <begin position="75"/>
        <end position="92"/>
    </location>
</feature>
<feature type="compositionally biased region" description="Polar residues" evidence="1">
    <location>
        <begin position="56"/>
        <end position="74"/>
    </location>
</feature>
<evidence type="ECO:0000313" key="4">
    <source>
        <dbReference type="Proteomes" id="UP000217528"/>
    </source>
</evidence>
<accession>A0A2A2HD92</accession>
<name>A0A2A2HD92_9EURY</name>
<dbReference type="RefSeq" id="WP_095608587.1">
    <property type="nucleotide sequence ID" value="NZ_LMVN01000013.1"/>
</dbReference>
<feature type="transmembrane region" description="Helical" evidence="2">
    <location>
        <begin position="7"/>
        <end position="26"/>
    </location>
</feature>
<keyword evidence="4" id="KW-1185">Reference proteome</keyword>
<sequence>MRNNRIILIIAVVVIIIIAIAGITTFNNTTDNNTTDNITLENNTTDNTTDNTTTTQKSDNGGSKSSSEPSVVNTETKKNYQADDGSHYKEVSYSDGNFRQYDSNGKLIGSSYESDQSKLPRMD</sequence>
<evidence type="ECO:0000256" key="1">
    <source>
        <dbReference type="SAM" id="MobiDB-lite"/>
    </source>
</evidence>
<protein>
    <submittedName>
        <fullName evidence="3">Uncharacterized protein</fullName>
    </submittedName>
</protein>
<gene>
    <name evidence="3" type="ORF">ASJ82_02810</name>
</gene>
<evidence type="ECO:0000256" key="2">
    <source>
        <dbReference type="SAM" id="Phobius"/>
    </source>
</evidence>
<keyword evidence="2" id="KW-0472">Membrane</keyword>
<evidence type="ECO:0000313" key="3">
    <source>
        <dbReference type="EMBL" id="PAV07481.1"/>
    </source>
</evidence>
<dbReference type="EMBL" id="LMVN01000013">
    <property type="protein sequence ID" value="PAV07481.1"/>
    <property type="molecule type" value="Genomic_DNA"/>
</dbReference>
<feature type="compositionally biased region" description="Polar residues" evidence="1">
    <location>
        <begin position="94"/>
        <end position="103"/>
    </location>
</feature>
<reference evidence="3 4" key="1">
    <citation type="journal article" date="2017" name="BMC Genomics">
        <title>Genomic analysis of methanogenic archaea reveals a shift towards energy conservation.</title>
        <authorList>
            <person name="Gilmore S.P."/>
            <person name="Henske J.K."/>
            <person name="Sexton J.A."/>
            <person name="Solomon K.V."/>
            <person name="Seppala S."/>
            <person name="Yoo J.I."/>
            <person name="Huyett L.M."/>
            <person name="Pressman A."/>
            <person name="Cogan J.Z."/>
            <person name="Kivenson V."/>
            <person name="Peng X."/>
            <person name="Tan Y."/>
            <person name="Valentine D.L."/>
            <person name="O'Malley M.A."/>
        </authorList>
    </citation>
    <scope>NUCLEOTIDE SEQUENCE [LARGE SCALE GENOMIC DNA]</scope>
    <source>
        <strain evidence="3 4">1R-7</strain>
    </source>
</reference>
<keyword evidence="2" id="KW-0812">Transmembrane</keyword>
<dbReference type="OrthoDB" id="77980at2157"/>
<comment type="caution">
    <text evidence="3">The sequence shown here is derived from an EMBL/GenBank/DDBJ whole genome shotgun (WGS) entry which is preliminary data.</text>
</comment>
<dbReference type="AlphaFoldDB" id="A0A2A2HD92"/>